<evidence type="ECO:0000256" key="1">
    <source>
        <dbReference type="ARBA" id="ARBA00022574"/>
    </source>
</evidence>
<feature type="domain" description="Arm-like repeat" evidence="6">
    <location>
        <begin position="244"/>
        <end position="601"/>
    </location>
</feature>
<gene>
    <name evidence="7" type="ORF">BGZ80_003616</name>
</gene>
<accession>A0A9P6T2Y9</accession>
<dbReference type="Pfam" id="PF23948">
    <property type="entry name" value="ARM_5"/>
    <property type="match status" value="1"/>
</dbReference>
<feature type="repeat" description="WD" evidence="3">
    <location>
        <begin position="1168"/>
        <end position="1209"/>
    </location>
</feature>
<dbReference type="InterPro" id="IPR016024">
    <property type="entry name" value="ARM-type_fold"/>
</dbReference>
<dbReference type="Pfam" id="PF00400">
    <property type="entry name" value="WD40"/>
    <property type="match status" value="14"/>
</dbReference>
<dbReference type="PRINTS" id="PR00320">
    <property type="entry name" value="GPROTEINBRPT"/>
</dbReference>
<dbReference type="InterPro" id="IPR015943">
    <property type="entry name" value="WD40/YVTN_repeat-like_dom_sf"/>
</dbReference>
<dbReference type="PROSITE" id="PS50294">
    <property type="entry name" value="WD_REPEATS_REGION"/>
    <property type="match status" value="12"/>
</dbReference>
<evidence type="ECO:0000259" key="6">
    <source>
        <dbReference type="Pfam" id="PF23948"/>
    </source>
</evidence>
<dbReference type="Proteomes" id="UP000703661">
    <property type="component" value="Unassembled WGS sequence"/>
</dbReference>
<dbReference type="PROSITE" id="PS00678">
    <property type="entry name" value="WD_REPEATS_1"/>
    <property type="match status" value="10"/>
</dbReference>
<dbReference type="SUPFAM" id="SSF141571">
    <property type="entry name" value="Pentapeptide repeat-like"/>
    <property type="match status" value="1"/>
</dbReference>
<feature type="repeat" description="WD" evidence="3">
    <location>
        <begin position="1462"/>
        <end position="1503"/>
    </location>
</feature>
<evidence type="ECO:0000313" key="8">
    <source>
        <dbReference type="Proteomes" id="UP000703661"/>
    </source>
</evidence>
<feature type="repeat" description="WD" evidence="3">
    <location>
        <begin position="1504"/>
        <end position="1545"/>
    </location>
</feature>
<reference evidence="7" key="1">
    <citation type="journal article" date="2020" name="Fungal Divers.">
        <title>Resolving the Mortierellaceae phylogeny through synthesis of multi-gene phylogenetics and phylogenomics.</title>
        <authorList>
            <person name="Vandepol N."/>
            <person name="Liber J."/>
            <person name="Desiro A."/>
            <person name="Na H."/>
            <person name="Kennedy M."/>
            <person name="Barry K."/>
            <person name="Grigoriev I.V."/>
            <person name="Miller A.N."/>
            <person name="O'Donnell K."/>
            <person name="Stajich J.E."/>
            <person name="Bonito G."/>
        </authorList>
    </citation>
    <scope>NUCLEOTIDE SEQUENCE</scope>
    <source>
        <strain evidence="7">NRRL 2769</strain>
    </source>
</reference>
<evidence type="ECO:0000313" key="7">
    <source>
        <dbReference type="EMBL" id="KAG0020776.1"/>
    </source>
</evidence>
<proteinExistence type="predicted"/>
<keyword evidence="1 3" id="KW-0853">WD repeat</keyword>
<comment type="caution">
    <text evidence="7">The sequence shown here is derived from an EMBL/GenBank/DDBJ whole genome shotgun (WGS) entry which is preliminary data.</text>
</comment>
<dbReference type="InterPro" id="IPR036322">
    <property type="entry name" value="WD40_repeat_dom_sf"/>
</dbReference>
<feature type="repeat" description="WD" evidence="3">
    <location>
        <begin position="1630"/>
        <end position="1671"/>
    </location>
</feature>
<feature type="repeat" description="WD" evidence="3">
    <location>
        <begin position="1336"/>
        <end position="1377"/>
    </location>
</feature>
<dbReference type="CDD" id="cd00200">
    <property type="entry name" value="WD40"/>
    <property type="match status" value="2"/>
</dbReference>
<dbReference type="FunFam" id="2.130.10.10:FF:000228">
    <property type="entry name" value="COMPASS-like H3K4 histone methylase component WDR5A"/>
    <property type="match status" value="1"/>
</dbReference>
<name>A0A9P6T2Y9_9FUNG</name>
<dbReference type="SMART" id="SM00320">
    <property type="entry name" value="WD40"/>
    <property type="match status" value="14"/>
</dbReference>
<evidence type="ECO:0000256" key="4">
    <source>
        <dbReference type="SAM" id="MobiDB-lite"/>
    </source>
</evidence>
<feature type="region of interest" description="Disordered" evidence="4">
    <location>
        <begin position="614"/>
        <end position="634"/>
    </location>
</feature>
<dbReference type="Pfam" id="PF05729">
    <property type="entry name" value="NACHT"/>
    <property type="match status" value="1"/>
</dbReference>
<dbReference type="InterPro" id="IPR020472">
    <property type="entry name" value="WD40_PAC1"/>
</dbReference>
<keyword evidence="2" id="KW-0677">Repeat</keyword>
<dbReference type="Gene3D" id="2.130.10.10">
    <property type="entry name" value="YVTN repeat-like/Quinoprotein amine dehydrogenase"/>
    <property type="match status" value="6"/>
</dbReference>
<dbReference type="PANTHER" id="PTHR19879">
    <property type="entry name" value="TRANSCRIPTION INITIATION FACTOR TFIID"/>
    <property type="match status" value="1"/>
</dbReference>
<sequence length="1804" mass="200198">MVLNIFSTSSETRGLHLKDVLKLAGDQLENARNASASTKALKFCDKAKMILKDAEIIVSNDHAGDQTSDDDIANAYYKHGKLLEELGQHAKAQKSLNKAEKWGHVHVVTQQASSSRPIHTTGSIGPSLCPPPALWSTPRISMVGFQGVLDSSNTSESTPPELIQGKPLSEIKNQTPLARKDDVVVSRLIFHQEITLPITKFDLPEVGGRISNTTQLAYCINLLHHSLSPRDGLDKAELDWSNDRSNDPDEQERLKSMVTDVIRAFIRDELKEPGAVVETVSLATVLKQNDTRKLLQVFTDGIKQSLLLDVHLLDGLAHLIRNTPAEYLDSDDLIKILNLLGMKLKNTHQQSSQHIYQLASTVSCVLDSMVDSQVKGISREQLHEPLSEYLKNLQKSSDACLVYQAAYAYQSLQYIPDDETILQAMVRRTGKVLQGISGVVNAVKALDLNEFIKGLDCIHEGLAGAGKAIVMINEGYQSVKTLTENGQGLLESLKEGFSFSRKSAWYPALRGLDTLLQEGRLAEFERLIREAPCRKEAAFQWGVCQRLGELALNTLWDIDTRQHAISFLREMYTDDPQWGQEPSVKQWILHILRKLAESSESAIAGPTQRLLQDLETSGDSKKRTGSTEGQSGDIYISPRAKVHTSATEDFDLTFHVEEFLKGNKKVFLLLGDSGAGKSTFNRAFEITLWDKYDKNDRRIPLFIHLPTIKQPEEDLIDKHLRKSNFTEDQIRELKLHHEFILICDGYDESQQTRNLYMSNQLNQPSQWRAQMVISCRTEYTGVDYKDCFRPTDRNNRGNLDLFQEAIISPFNKVQIQDYVDQYVRLRNPSWESKDYLLALKQIPNLQDLVTNPFLLKISLEALPKLVNTKDDYSQTRVTRVELYDGFVQQWIERGKIRLGEMELSSRDKEAFKTLLMSGFSMQGITYLKELATAVYENQRGNPVVSYSEPHDHSTWKQRFFDNNNGNNLLREAVPLTRNSDQYRFIHKSVLEYGLSLAIFDPSIRHENTEPLSTLSRRGSTGSMDSFEELPLIENRASVIDSPLLESPFGRMRFVDQASVLQFLVERVQQHRVFEEQLLAIIERSKVEKSTRIAAANAITVLVRAGIEFIGTDLRGIQIPGADLSNGMFDSAQLDGADLRKVNLRGVWMRNASLRGSQMKDVHFDELPLLQEKHRVYSCTYSHDGKLLAVGLEDGDINLYDTSTWEKIQTLQGHSGIVECLALSKKNGRIVSCGWDKTVRLWDVETGICVDTLLGHSSHVMGVSFSPNGDRIVSGSRDRTVRLWDVETGSCAFTLTGHGGGVIGVAYSPDGDQIASGSSDATVRLWDVGTGSCARILRGHSNCIFSLTYSPNGDQIVSGSFDMTVRLWDTVTGACIHILQGHGETVMSVVYSPNGDQIASGSLDSTVRLWNVETGSCTQTLQGHSQPICSIAYSPSGGQIASGSTDCTVRLWDVAPYNSVHAQQNNDLYITSVAFSPDGDRIVSGGFDQTVQLWDVETGIRTRAPQGHSHFVNSVAYSPDGNLIASGSRDKTLRIWNVETGNCINTLHGHSDNVSSVAFSPDGHWVASGGGDKIVRLWSVETCSSVNSFEGHSDEVNSVAYSPNGNQVASGSDDETVRLWDIETSNCIHTLEGHDGSVICVAYSPNGSHIASGSVDGTIRLWDVEKGDCDHTLSGHSKYITSVTYSPKGDTIASGSSDNTVRLWDSESGQFLIAISGFSGPVTSVAWRDMLKGQYLATGSLDRSVRCWQIIKEQDEYKVHLHWTSSRGALTLADASFIDVQGLSQIDLKLLSQLKASNIPPSPIV</sequence>
<dbReference type="InterPro" id="IPR001646">
    <property type="entry name" value="5peptide_repeat"/>
</dbReference>
<organism evidence="7 8">
    <name type="scientific">Entomortierella chlamydospora</name>
    <dbReference type="NCBI Taxonomy" id="101097"/>
    <lineage>
        <taxon>Eukaryota</taxon>
        <taxon>Fungi</taxon>
        <taxon>Fungi incertae sedis</taxon>
        <taxon>Mucoromycota</taxon>
        <taxon>Mortierellomycotina</taxon>
        <taxon>Mortierellomycetes</taxon>
        <taxon>Mortierellales</taxon>
        <taxon>Mortierellaceae</taxon>
        <taxon>Entomortierella</taxon>
    </lineage>
</organism>
<dbReference type="PROSITE" id="PS50082">
    <property type="entry name" value="WD_REPEATS_2"/>
    <property type="match status" value="14"/>
</dbReference>
<dbReference type="GO" id="GO:0035097">
    <property type="term" value="C:histone methyltransferase complex"/>
    <property type="evidence" value="ECO:0007669"/>
    <property type="project" value="UniProtKB-ARBA"/>
</dbReference>
<dbReference type="InterPro" id="IPR019775">
    <property type="entry name" value="WD40_repeat_CS"/>
</dbReference>
<feature type="repeat" description="WD" evidence="3">
    <location>
        <begin position="1210"/>
        <end position="1251"/>
    </location>
</feature>
<feature type="repeat" description="WD" evidence="3">
    <location>
        <begin position="1378"/>
        <end position="1419"/>
    </location>
</feature>
<dbReference type="EMBL" id="JAAAID010000197">
    <property type="protein sequence ID" value="KAG0020776.1"/>
    <property type="molecule type" value="Genomic_DNA"/>
</dbReference>
<dbReference type="Pfam" id="PF00805">
    <property type="entry name" value="Pentapeptide"/>
    <property type="match status" value="1"/>
</dbReference>
<dbReference type="SUPFAM" id="SSF50978">
    <property type="entry name" value="WD40 repeat-like"/>
    <property type="match status" value="2"/>
</dbReference>
<evidence type="ECO:0000256" key="2">
    <source>
        <dbReference type="ARBA" id="ARBA00022737"/>
    </source>
</evidence>
<dbReference type="PANTHER" id="PTHR19879:SF9">
    <property type="entry name" value="TRANSCRIPTION INITIATION FACTOR TFIID SUBUNIT 5"/>
    <property type="match status" value="1"/>
</dbReference>
<dbReference type="InterPro" id="IPR001680">
    <property type="entry name" value="WD40_rpt"/>
</dbReference>
<feature type="repeat" description="WD" evidence="3">
    <location>
        <begin position="1252"/>
        <end position="1293"/>
    </location>
</feature>
<dbReference type="InterPro" id="IPR056251">
    <property type="entry name" value="Arm_rpt_dom"/>
</dbReference>
<evidence type="ECO:0000256" key="3">
    <source>
        <dbReference type="PROSITE-ProRule" id="PRU00221"/>
    </source>
</evidence>
<feature type="repeat" description="WD" evidence="3">
    <location>
        <begin position="1294"/>
        <end position="1335"/>
    </location>
</feature>
<feature type="repeat" description="WD" evidence="3">
    <location>
        <begin position="1672"/>
        <end position="1713"/>
    </location>
</feature>
<feature type="repeat" description="WD" evidence="3">
    <location>
        <begin position="1420"/>
        <end position="1461"/>
    </location>
</feature>
<dbReference type="Gene3D" id="3.40.50.300">
    <property type="entry name" value="P-loop containing nucleotide triphosphate hydrolases"/>
    <property type="match status" value="1"/>
</dbReference>
<feature type="repeat" description="WD" evidence="3">
    <location>
        <begin position="1546"/>
        <end position="1587"/>
    </location>
</feature>
<feature type="domain" description="NACHT" evidence="5">
    <location>
        <begin position="666"/>
        <end position="823"/>
    </location>
</feature>
<dbReference type="SUPFAM" id="SSF48371">
    <property type="entry name" value="ARM repeat"/>
    <property type="match status" value="1"/>
</dbReference>
<evidence type="ECO:0000259" key="5">
    <source>
        <dbReference type="Pfam" id="PF05729"/>
    </source>
</evidence>
<dbReference type="InterPro" id="IPR027417">
    <property type="entry name" value="P-loop_NTPase"/>
</dbReference>
<feature type="repeat" description="WD" evidence="3">
    <location>
        <begin position="1588"/>
        <end position="1629"/>
    </location>
</feature>
<feature type="repeat" description="WD" evidence="3">
    <location>
        <begin position="1714"/>
        <end position="1749"/>
    </location>
</feature>
<keyword evidence="8" id="KW-1185">Reference proteome</keyword>
<protein>
    <submittedName>
        <fullName evidence="7">Uncharacterized protein</fullName>
    </submittedName>
</protein>
<dbReference type="InterPro" id="IPR007111">
    <property type="entry name" value="NACHT_NTPase"/>
</dbReference>
<dbReference type="Gene3D" id="2.160.20.80">
    <property type="entry name" value="E3 ubiquitin-protein ligase SopA"/>
    <property type="match status" value="1"/>
</dbReference>